<dbReference type="InterPro" id="IPR002508">
    <property type="entry name" value="MurNAc-LAA_cat"/>
</dbReference>
<dbReference type="SMART" id="SM00646">
    <property type="entry name" value="Ami_3"/>
    <property type="match status" value="1"/>
</dbReference>
<dbReference type="EC" id="3.5.1.28" evidence="3"/>
<organism evidence="3 4">
    <name type="scientific">Ruthenibacterium intestinale</name>
    <dbReference type="NCBI Taxonomy" id="3133163"/>
    <lineage>
        <taxon>Bacteria</taxon>
        <taxon>Bacillati</taxon>
        <taxon>Bacillota</taxon>
        <taxon>Clostridia</taxon>
        <taxon>Eubacteriales</taxon>
        <taxon>Oscillospiraceae</taxon>
        <taxon>Ruthenibacterium</taxon>
    </lineage>
</organism>
<dbReference type="EMBL" id="JBBMFA010000084">
    <property type="protein sequence ID" value="MEQ2520266.1"/>
    <property type="molecule type" value="Genomic_DNA"/>
</dbReference>
<dbReference type="PANTHER" id="PTHR30404:SF0">
    <property type="entry name" value="N-ACETYLMURAMOYL-L-ALANINE AMIDASE AMIC"/>
    <property type="match status" value="1"/>
</dbReference>
<gene>
    <name evidence="3" type="ORF">WMO24_07470</name>
</gene>
<reference evidence="3 4" key="1">
    <citation type="submission" date="2024-03" db="EMBL/GenBank/DDBJ databases">
        <title>Human intestinal bacterial collection.</title>
        <authorList>
            <person name="Pauvert C."/>
            <person name="Hitch T.C.A."/>
            <person name="Clavel T."/>
        </authorList>
    </citation>
    <scope>NUCLEOTIDE SEQUENCE [LARGE SCALE GENOMIC DNA]</scope>
    <source>
        <strain evidence="3 4">CLA-JM-H11</strain>
    </source>
</reference>
<dbReference type="GO" id="GO:0008745">
    <property type="term" value="F:N-acetylmuramoyl-L-alanine amidase activity"/>
    <property type="evidence" value="ECO:0007669"/>
    <property type="project" value="UniProtKB-EC"/>
</dbReference>
<dbReference type="RefSeq" id="WP_349215746.1">
    <property type="nucleotide sequence ID" value="NZ_JBBMFA010000084.1"/>
</dbReference>
<dbReference type="Pfam" id="PF01520">
    <property type="entry name" value="Amidase_3"/>
    <property type="match status" value="1"/>
</dbReference>
<dbReference type="InterPro" id="IPR050695">
    <property type="entry name" value="N-acetylmuramoyl_amidase_3"/>
</dbReference>
<dbReference type="CDD" id="cd02696">
    <property type="entry name" value="MurNAc-LAA"/>
    <property type="match status" value="1"/>
</dbReference>
<sequence length="261" mass="29024">MRMGSFQRRHHRRAKPPLWAWGMAVAVLLLMLLWAGTRRSVEVNADYEMPTQPPYTIALDAGHGGMDTGAEGYLDEVVLCEQTVDALYNLLALDGNYIPVRTRPNGEKYTVDQRVQNAAENKACLFLSIHGNSDGDSDSHGFECFPPPPGRVWAQESMAFAQCIAQQMETAGHRLRGTNGIRFAYYEGKRKILVDSSDDRVRELKSFGVLEKAPCPAVLVEQGFVTNGQDVENWASPEGCQRAAQAYYQAICQYFGTDPQA</sequence>
<dbReference type="PANTHER" id="PTHR30404">
    <property type="entry name" value="N-ACETYLMURAMOYL-L-ALANINE AMIDASE"/>
    <property type="match status" value="1"/>
</dbReference>
<dbReference type="SUPFAM" id="SSF53187">
    <property type="entry name" value="Zn-dependent exopeptidases"/>
    <property type="match status" value="1"/>
</dbReference>
<evidence type="ECO:0000313" key="4">
    <source>
        <dbReference type="Proteomes" id="UP001477672"/>
    </source>
</evidence>
<dbReference type="Proteomes" id="UP001477672">
    <property type="component" value="Unassembled WGS sequence"/>
</dbReference>
<protein>
    <submittedName>
        <fullName evidence="3">N-acetylmuramoyl-L-alanine amidase</fullName>
        <ecNumber evidence="3">3.5.1.28</ecNumber>
    </submittedName>
</protein>
<accession>A0ABV1GEI1</accession>
<dbReference type="Gene3D" id="3.40.630.40">
    <property type="entry name" value="Zn-dependent exopeptidases"/>
    <property type="match status" value="1"/>
</dbReference>
<proteinExistence type="predicted"/>
<evidence type="ECO:0000313" key="3">
    <source>
        <dbReference type="EMBL" id="MEQ2520266.1"/>
    </source>
</evidence>
<evidence type="ECO:0000259" key="2">
    <source>
        <dbReference type="SMART" id="SM00646"/>
    </source>
</evidence>
<evidence type="ECO:0000256" key="1">
    <source>
        <dbReference type="ARBA" id="ARBA00022801"/>
    </source>
</evidence>
<keyword evidence="4" id="KW-1185">Reference proteome</keyword>
<comment type="caution">
    <text evidence="3">The sequence shown here is derived from an EMBL/GenBank/DDBJ whole genome shotgun (WGS) entry which is preliminary data.</text>
</comment>
<name>A0ABV1GEI1_9FIRM</name>
<feature type="domain" description="MurNAc-LAA" evidence="2">
    <location>
        <begin position="115"/>
        <end position="252"/>
    </location>
</feature>
<keyword evidence="1 3" id="KW-0378">Hydrolase</keyword>